<dbReference type="Gene3D" id="3.30.420.10">
    <property type="entry name" value="Ribonuclease H-like superfamily/Ribonuclease H"/>
    <property type="match status" value="1"/>
</dbReference>
<dbReference type="Pfam" id="PF17917">
    <property type="entry name" value="RT_RNaseH"/>
    <property type="match status" value="1"/>
</dbReference>
<dbReference type="InterPro" id="IPR001584">
    <property type="entry name" value="Integrase_cat-core"/>
</dbReference>
<dbReference type="CDD" id="cd09274">
    <property type="entry name" value="RNase_HI_RT_Ty3"/>
    <property type="match status" value="1"/>
</dbReference>
<dbReference type="Gene3D" id="3.30.70.270">
    <property type="match status" value="2"/>
</dbReference>
<keyword evidence="12" id="KW-1185">Reference proteome</keyword>
<dbReference type="EC" id="2.7.7.49" evidence="1"/>
<dbReference type="Gene3D" id="3.10.10.10">
    <property type="entry name" value="HIV Type 1 Reverse Transcriptase, subunit A, domain 1"/>
    <property type="match status" value="1"/>
</dbReference>
<keyword evidence="3" id="KW-0548">Nucleotidyltransferase</keyword>
<dbReference type="SUPFAM" id="SSF53098">
    <property type="entry name" value="Ribonuclease H-like"/>
    <property type="match status" value="1"/>
</dbReference>
<dbReference type="EMBL" id="JAHIBW010000001">
    <property type="protein sequence ID" value="KAG7313067.1"/>
    <property type="molecule type" value="Genomic_DNA"/>
</dbReference>
<proteinExistence type="predicted"/>
<name>A0ABQ7R6Z1_PLUXY</name>
<feature type="domain" description="Integrase catalytic" evidence="10">
    <location>
        <begin position="474"/>
        <end position="586"/>
    </location>
</feature>
<dbReference type="InterPro" id="IPR043128">
    <property type="entry name" value="Rev_trsase/Diguanyl_cyclase"/>
</dbReference>
<evidence type="ECO:0000256" key="2">
    <source>
        <dbReference type="ARBA" id="ARBA00022679"/>
    </source>
</evidence>
<dbReference type="InterPro" id="IPR036397">
    <property type="entry name" value="RNaseH_sf"/>
</dbReference>
<evidence type="ECO:0000256" key="6">
    <source>
        <dbReference type="ARBA" id="ARBA00022801"/>
    </source>
</evidence>
<protein>
    <recommendedName>
        <fullName evidence="1">RNA-directed DNA polymerase</fullName>
        <ecNumber evidence="1">2.7.7.49</ecNumber>
    </recommendedName>
</protein>
<keyword evidence="4" id="KW-0540">Nuclease</keyword>
<dbReference type="InterPro" id="IPR041373">
    <property type="entry name" value="RT_RNaseH"/>
</dbReference>
<evidence type="ECO:0000256" key="7">
    <source>
        <dbReference type="ARBA" id="ARBA00022918"/>
    </source>
</evidence>
<feature type="compositionally biased region" description="Basic residues" evidence="8">
    <location>
        <begin position="710"/>
        <end position="719"/>
    </location>
</feature>
<dbReference type="SUPFAM" id="SSF56672">
    <property type="entry name" value="DNA/RNA polymerases"/>
    <property type="match status" value="1"/>
</dbReference>
<organism evidence="11 12">
    <name type="scientific">Plutella xylostella</name>
    <name type="common">Diamondback moth</name>
    <name type="synonym">Plutella maculipennis</name>
    <dbReference type="NCBI Taxonomy" id="51655"/>
    <lineage>
        <taxon>Eukaryota</taxon>
        <taxon>Metazoa</taxon>
        <taxon>Ecdysozoa</taxon>
        <taxon>Arthropoda</taxon>
        <taxon>Hexapoda</taxon>
        <taxon>Insecta</taxon>
        <taxon>Pterygota</taxon>
        <taxon>Neoptera</taxon>
        <taxon>Endopterygota</taxon>
        <taxon>Lepidoptera</taxon>
        <taxon>Glossata</taxon>
        <taxon>Ditrysia</taxon>
        <taxon>Yponomeutoidea</taxon>
        <taxon>Plutellidae</taxon>
        <taxon>Plutella</taxon>
    </lineage>
</organism>
<evidence type="ECO:0000313" key="12">
    <source>
        <dbReference type="Proteomes" id="UP000823941"/>
    </source>
</evidence>
<dbReference type="PROSITE" id="PS50878">
    <property type="entry name" value="RT_POL"/>
    <property type="match status" value="1"/>
</dbReference>
<feature type="compositionally biased region" description="Gly residues" evidence="8">
    <location>
        <begin position="767"/>
        <end position="786"/>
    </location>
</feature>
<keyword evidence="6" id="KW-0378">Hydrolase</keyword>
<gene>
    <name evidence="11" type="ORF">JYU34_000148</name>
</gene>
<dbReference type="Gene3D" id="1.10.340.70">
    <property type="match status" value="1"/>
</dbReference>
<keyword evidence="5" id="KW-0255">Endonuclease</keyword>
<dbReference type="PANTHER" id="PTHR37984:SF8">
    <property type="entry name" value="CCHC-TYPE DOMAIN-CONTAINING PROTEIN"/>
    <property type="match status" value="1"/>
</dbReference>
<dbReference type="CDD" id="cd01647">
    <property type="entry name" value="RT_LTR"/>
    <property type="match status" value="1"/>
</dbReference>
<feature type="region of interest" description="Disordered" evidence="8">
    <location>
        <begin position="678"/>
        <end position="796"/>
    </location>
</feature>
<evidence type="ECO:0000259" key="10">
    <source>
        <dbReference type="PROSITE" id="PS50994"/>
    </source>
</evidence>
<dbReference type="Pfam" id="PF17921">
    <property type="entry name" value="Integrase_H2C2"/>
    <property type="match status" value="1"/>
</dbReference>
<evidence type="ECO:0000256" key="3">
    <source>
        <dbReference type="ARBA" id="ARBA00022695"/>
    </source>
</evidence>
<dbReference type="Proteomes" id="UP000823941">
    <property type="component" value="Chromosome 1"/>
</dbReference>
<dbReference type="InterPro" id="IPR012337">
    <property type="entry name" value="RNaseH-like_sf"/>
</dbReference>
<keyword evidence="2" id="KW-0808">Transferase</keyword>
<evidence type="ECO:0000256" key="4">
    <source>
        <dbReference type="ARBA" id="ARBA00022722"/>
    </source>
</evidence>
<feature type="domain" description="Reverse transcriptase" evidence="9">
    <location>
        <begin position="1"/>
        <end position="105"/>
    </location>
</feature>
<evidence type="ECO:0000256" key="1">
    <source>
        <dbReference type="ARBA" id="ARBA00012493"/>
    </source>
</evidence>
<evidence type="ECO:0000256" key="5">
    <source>
        <dbReference type="ARBA" id="ARBA00022759"/>
    </source>
</evidence>
<evidence type="ECO:0000256" key="8">
    <source>
        <dbReference type="SAM" id="MobiDB-lite"/>
    </source>
</evidence>
<dbReference type="PANTHER" id="PTHR37984">
    <property type="entry name" value="PROTEIN CBG26694"/>
    <property type="match status" value="1"/>
</dbReference>
<evidence type="ECO:0000313" key="11">
    <source>
        <dbReference type="EMBL" id="KAG7313067.1"/>
    </source>
</evidence>
<evidence type="ECO:0000259" key="9">
    <source>
        <dbReference type="PROSITE" id="PS50878"/>
    </source>
</evidence>
<keyword evidence="7" id="KW-0695">RNA-directed DNA polymerase</keyword>
<dbReference type="Pfam" id="PF00078">
    <property type="entry name" value="RVT_1"/>
    <property type="match status" value="1"/>
</dbReference>
<dbReference type="InterPro" id="IPR041588">
    <property type="entry name" value="Integrase_H2C2"/>
</dbReference>
<dbReference type="Pfam" id="PF00665">
    <property type="entry name" value="rve"/>
    <property type="match status" value="1"/>
</dbReference>
<comment type="caution">
    <text evidence="11">The sequence shown here is derived from an EMBL/GenBank/DDBJ whole genome shotgun (WGS) entry which is preliminary data.</text>
</comment>
<dbReference type="InterPro" id="IPR043502">
    <property type="entry name" value="DNA/RNA_pol_sf"/>
</dbReference>
<reference evidence="11 12" key="1">
    <citation type="submission" date="2021-06" db="EMBL/GenBank/DDBJ databases">
        <title>A haploid diamondback moth (Plutella xylostella L.) genome assembly resolves 31 chromosomes and identifies a diamide resistance mutation.</title>
        <authorList>
            <person name="Ward C.M."/>
            <person name="Perry K.D."/>
            <person name="Baker G."/>
            <person name="Powis K."/>
            <person name="Heckel D.G."/>
            <person name="Baxter S.W."/>
        </authorList>
    </citation>
    <scope>NUCLEOTIDE SEQUENCE [LARGE SCALE GENOMIC DNA]</scope>
    <source>
        <strain evidence="11 12">LV</strain>
        <tissue evidence="11">Single pupa</tissue>
    </source>
</reference>
<dbReference type="InterPro" id="IPR000477">
    <property type="entry name" value="RT_dom"/>
</dbReference>
<dbReference type="PROSITE" id="PS50994">
    <property type="entry name" value="INTEGRASE"/>
    <property type="match status" value="1"/>
</dbReference>
<dbReference type="InterPro" id="IPR050951">
    <property type="entry name" value="Retrovirus_Pol_polyprotein"/>
</dbReference>
<accession>A0ABQ7R6Z1</accession>
<sequence length="812" mass="90688">MVQLDSDSADLCTFGTPFGRYQFLRLPYGINCASEVFHAKVRQLLEDLDGVDSFVDDVIVWGTTKEEHDARLKRLLDRAREVGIRFNKSKCEFCVEKITYLGHTFSAEGMQIDTDKLKAITDMPEPNDRTSLERFLGMVNYLSKFISGYSETAAPLRSLLKKDVCWVWEAAHSAAVAALKAALVAAPVLALYDAAAPVLLSVDASSQALGAVLLQGGRPVEFASLTLTDTQSRYAQIEKELLAIVFALERFHQYVFGRGDVTVETDHKPLEALFDKPLDAVPTRLQRMMLRIQGYSFKVTYKPGKYMYIADTLSRAALPELMEDNVTAEVEDQVCFVIDNVRFSDDRLREIKRATRDNDVCQVLINYILKGWPVNKYDCAVELRALWSHRESLEYIDEVILKDKLVYIPEELRGEMVARVHAGHLGIDRCKRRARDVMWWPGMSRAVEAAVRACRACAEHAARPAREPMIPHQVPPLPWMKLGTDLFEVGKKYFLIVVDYFSNFIEVSPLTNIGSKAVIAALKDQFARHGIPSELISDNGPAYSSHEFRAFCQEWGVTHVTTSPNYAQANGLSERAVRTVKGIIKKSLTSGADLYLGLLNFRATPRHGISSPSQLLMGRRLNTRLPVHIDRLRPDRNNDNDFTNIIKNREYSKRHYDAHSRELPPLREGEKVIVVEGAGAQGGRRRMRVAGRAPHSQPRSYFLTDDTGRQYRRNRRHLIKTYSNEDTHRSPPASPGGKEDGDSSGDSVYGDVVSDEDAPGGAQAQGLVGGGRGGGPAQGPAGGRGGNAPVHRQAAEQAREKLASLFYKRNNK</sequence>